<keyword evidence="4 6" id="KW-1133">Transmembrane helix</keyword>
<dbReference type="AlphaFoldDB" id="A0AAD4PAH2"/>
<dbReference type="EMBL" id="SDAM02000060">
    <property type="protein sequence ID" value="KAH6833094.1"/>
    <property type="molecule type" value="Genomic_DNA"/>
</dbReference>
<dbReference type="GO" id="GO:1990961">
    <property type="term" value="P:xenobiotic detoxification by transmembrane export across the plasma membrane"/>
    <property type="evidence" value="ECO:0007669"/>
    <property type="project" value="InterPro"/>
</dbReference>
<evidence type="ECO:0000256" key="1">
    <source>
        <dbReference type="ARBA" id="ARBA00004141"/>
    </source>
</evidence>
<dbReference type="Proteomes" id="UP001190926">
    <property type="component" value="Unassembled WGS sequence"/>
</dbReference>
<feature type="transmembrane region" description="Helical" evidence="6">
    <location>
        <begin position="61"/>
        <end position="86"/>
    </location>
</feature>
<organism evidence="7 8">
    <name type="scientific">Perilla frutescens var. hirtella</name>
    <name type="common">Perilla citriodora</name>
    <name type="synonym">Perilla setoyensis</name>
    <dbReference type="NCBI Taxonomy" id="608512"/>
    <lineage>
        <taxon>Eukaryota</taxon>
        <taxon>Viridiplantae</taxon>
        <taxon>Streptophyta</taxon>
        <taxon>Embryophyta</taxon>
        <taxon>Tracheophyta</taxon>
        <taxon>Spermatophyta</taxon>
        <taxon>Magnoliopsida</taxon>
        <taxon>eudicotyledons</taxon>
        <taxon>Gunneridae</taxon>
        <taxon>Pentapetalae</taxon>
        <taxon>asterids</taxon>
        <taxon>lamiids</taxon>
        <taxon>Lamiales</taxon>
        <taxon>Lamiaceae</taxon>
        <taxon>Nepetoideae</taxon>
        <taxon>Elsholtzieae</taxon>
        <taxon>Perilla</taxon>
    </lineage>
</organism>
<feature type="transmembrane region" description="Helical" evidence="6">
    <location>
        <begin position="143"/>
        <end position="161"/>
    </location>
</feature>
<dbReference type="PANTHER" id="PTHR11206">
    <property type="entry name" value="MULTIDRUG RESISTANCE PROTEIN"/>
    <property type="match status" value="1"/>
</dbReference>
<keyword evidence="8" id="KW-1185">Reference proteome</keyword>
<dbReference type="NCBIfam" id="TIGR00797">
    <property type="entry name" value="matE"/>
    <property type="match status" value="1"/>
</dbReference>
<feature type="transmembrane region" description="Helical" evidence="6">
    <location>
        <begin position="397"/>
        <end position="421"/>
    </location>
</feature>
<sequence>MEEEVPLLPESKGRRSLAGEVKKVSSIAFPMMVVTISQYLVRAAPMFMLGHLGELSLSGASISTSLCNATGFTVVFGMASALETLCGQAFGAEQYQRLGTYTCASVVSLFLVCIPISLLWIYAEKLLILIGQDPLISAEAGKYSLMLIPALFASAFLESLVRFLQTQHLIIPMLCSSLVSLCIELPLCWVFTFKFDLGVAGGALSVVISSWFNVFSLLLYVKYSPACDRTPILTPFSRDVFVAAKDFFRIAAPSALMFCLEGWTYELIILLSGLLPNPQLETSVVTMCYMIAGLHSYIPYSFGAAASTLVSNELGAGKPEAARFSVYAVLAVATTEFVIAGIVVYLCRGVLGYAFSEEKEVVDYIEEMVPLVCITIIMDSIQNVLSGVVRGGGWQHIGAYVNLGAYYLVGVPVALVMGFVLHLKVKGLFSGVAAGASVQALSLSLITALTDWDKQSLIPSN</sequence>
<dbReference type="GO" id="GO:0016020">
    <property type="term" value="C:membrane"/>
    <property type="evidence" value="ECO:0007669"/>
    <property type="project" value="UniProtKB-SubCell"/>
</dbReference>
<comment type="caution">
    <text evidence="7">The sequence shown here is derived from an EMBL/GenBank/DDBJ whole genome shotgun (WGS) entry which is preliminary data.</text>
</comment>
<keyword evidence="5 6" id="KW-0472">Membrane</keyword>
<dbReference type="InterPro" id="IPR002528">
    <property type="entry name" value="MATE_fam"/>
</dbReference>
<gene>
    <name evidence="7" type="ORF">C2S53_020653</name>
</gene>
<keyword evidence="3 6" id="KW-0812">Transmembrane</keyword>
<dbReference type="CDD" id="cd13132">
    <property type="entry name" value="MATE_eukaryotic"/>
    <property type="match status" value="1"/>
</dbReference>
<feature type="transmembrane region" description="Helical" evidence="6">
    <location>
        <begin position="428"/>
        <end position="449"/>
    </location>
</feature>
<protein>
    <recommendedName>
        <fullName evidence="6">Protein DETOXIFICATION</fullName>
    </recommendedName>
    <alternativeName>
        <fullName evidence="6">Multidrug and toxic compound extrusion protein</fullName>
    </alternativeName>
</protein>
<evidence type="ECO:0000313" key="8">
    <source>
        <dbReference type="Proteomes" id="UP001190926"/>
    </source>
</evidence>
<evidence type="ECO:0000256" key="4">
    <source>
        <dbReference type="ARBA" id="ARBA00022989"/>
    </source>
</evidence>
<dbReference type="Pfam" id="PF01554">
    <property type="entry name" value="MatE"/>
    <property type="match status" value="2"/>
</dbReference>
<dbReference type="InterPro" id="IPR045069">
    <property type="entry name" value="MATE_euk"/>
</dbReference>
<dbReference type="GO" id="GO:0042910">
    <property type="term" value="F:xenobiotic transmembrane transporter activity"/>
    <property type="evidence" value="ECO:0007669"/>
    <property type="project" value="InterPro"/>
</dbReference>
<dbReference type="GO" id="GO:0015297">
    <property type="term" value="F:antiporter activity"/>
    <property type="evidence" value="ECO:0007669"/>
    <property type="project" value="InterPro"/>
</dbReference>
<comment type="subcellular location">
    <subcellularLocation>
        <location evidence="1">Membrane</location>
        <topology evidence="1">Multi-pass membrane protein</topology>
    </subcellularLocation>
</comment>
<name>A0AAD4PAH2_PERFH</name>
<feature type="transmembrane region" description="Helical" evidence="6">
    <location>
        <begin position="255"/>
        <end position="275"/>
    </location>
</feature>
<feature type="transmembrane region" description="Helical" evidence="6">
    <location>
        <begin position="98"/>
        <end position="123"/>
    </location>
</feature>
<evidence type="ECO:0000256" key="3">
    <source>
        <dbReference type="ARBA" id="ARBA00022692"/>
    </source>
</evidence>
<comment type="similarity">
    <text evidence="2 6">Belongs to the multi antimicrobial extrusion (MATE) (TC 2.A.66.1) family.</text>
</comment>
<accession>A0AAD4PAH2</accession>
<feature type="transmembrane region" description="Helical" evidence="6">
    <location>
        <begin position="199"/>
        <end position="221"/>
    </location>
</feature>
<feature type="transmembrane region" description="Helical" evidence="6">
    <location>
        <begin position="173"/>
        <end position="193"/>
    </location>
</feature>
<evidence type="ECO:0000256" key="2">
    <source>
        <dbReference type="ARBA" id="ARBA00010199"/>
    </source>
</evidence>
<feature type="transmembrane region" description="Helical" evidence="6">
    <location>
        <begin position="24"/>
        <end position="41"/>
    </location>
</feature>
<feature type="transmembrane region" description="Helical" evidence="6">
    <location>
        <begin position="324"/>
        <end position="347"/>
    </location>
</feature>
<evidence type="ECO:0000256" key="6">
    <source>
        <dbReference type="RuleBase" id="RU004914"/>
    </source>
</evidence>
<proteinExistence type="inferred from homology"/>
<reference evidence="7 8" key="1">
    <citation type="journal article" date="2021" name="Nat. Commun.">
        <title>Incipient diploidization of the medicinal plant Perilla within 10,000 years.</title>
        <authorList>
            <person name="Zhang Y."/>
            <person name="Shen Q."/>
            <person name="Leng L."/>
            <person name="Zhang D."/>
            <person name="Chen S."/>
            <person name="Shi Y."/>
            <person name="Ning Z."/>
            <person name="Chen S."/>
        </authorList>
    </citation>
    <scope>NUCLEOTIDE SEQUENCE [LARGE SCALE GENOMIC DNA]</scope>
    <source>
        <strain evidence="8">cv. PC099</strain>
    </source>
</reference>
<evidence type="ECO:0000313" key="7">
    <source>
        <dbReference type="EMBL" id="KAH6833094.1"/>
    </source>
</evidence>
<evidence type="ECO:0000256" key="5">
    <source>
        <dbReference type="ARBA" id="ARBA00023136"/>
    </source>
</evidence>